<sequence>MRPLNAHDIVRICEWGRDKHALDRAMVLLRAASPGVEPAALARLSIGRRDALLLELRARVFGPKLEVLVLCPKCRERLELSLTTEELRLPLPEAPRSPLVVGDYALDYRLPDSLDLAELAPLRDARVARARLLQRCVREARFQGQPVALSTVPEEVLTALSTRVGEDDPQADISFRLQCATCRNSWRAAFDILSFFWTELEAQARKLQREVHELAQAYGWTEAIILSLSAPMRRRYLELIHGG</sequence>
<evidence type="ECO:0000313" key="1">
    <source>
        <dbReference type="EMBL" id="RKH61640.1"/>
    </source>
</evidence>
<dbReference type="InterPro" id="IPR024364">
    <property type="entry name" value="Baseplate_phage_T4-like"/>
</dbReference>
<keyword evidence="2" id="KW-1185">Reference proteome</keyword>
<dbReference type="Pfam" id="PF12322">
    <property type="entry name" value="T4_baseplate"/>
    <property type="match status" value="1"/>
</dbReference>
<dbReference type="Proteomes" id="UP000267003">
    <property type="component" value="Unassembled WGS sequence"/>
</dbReference>
<name>A0A3A8Q3Z7_9BACT</name>
<protein>
    <submittedName>
        <fullName evidence="1">Phage baseplate protein</fullName>
    </submittedName>
</protein>
<comment type="caution">
    <text evidence="1">The sequence shown here is derived from an EMBL/GenBank/DDBJ whole genome shotgun (WGS) entry which is preliminary data.</text>
</comment>
<proteinExistence type="predicted"/>
<dbReference type="OrthoDB" id="283948at2"/>
<evidence type="ECO:0000313" key="2">
    <source>
        <dbReference type="Proteomes" id="UP000267003"/>
    </source>
</evidence>
<reference evidence="2" key="1">
    <citation type="submission" date="2018-09" db="EMBL/GenBank/DDBJ databases">
        <authorList>
            <person name="Livingstone P.G."/>
            <person name="Whitworth D.E."/>
        </authorList>
    </citation>
    <scope>NUCLEOTIDE SEQUENCE [LARGE SCALE GENOMIC DNA]</scope>
    <source>
        <strain evidence="2">AB050A</strain>
    </source>
</reference>
<gene>
    <name evidence="1" type="ORF">D7W81_23460</name>
</gene>
<organism evidence="1 2">
    <name type="scientific">Corallococcus aberystwythensis</name>
    <dbReference type="NCBI Taxonomy" id="2316722"/>
    <lineage>
        <taxon>Bacteria</taxon>
        <taxon>Pseudomonadati</taxon>
        <taxon>Myxococcota</taxon>
        <taxon>Myxococcia</taxon>
        <taxon>Myxococcales</taxon>
        <taxon>Cystobacterineae</taxon>
        <taxon>Myxococcaceae</taxon>
        <taxon>Corallococcus</taxon>
    </lineage>
</organism>
<dbReference type="AlphaFoldDB" id="A0A3A8Q3Z7"/>
<dbReference type="RefSeq" id="WP_120557633.1">
    <property type="nucleotide sequence ID" value="NZ_RAWK01000146.1"/>
</dbReference>
<dbReference type="EMBL" id="RAWK01000146">
    <property type="protein sequence ID" value="RKH61640.1"/>
    <property type="molecule type" value="Genomic_DNA"/>
</dbReference>
<accession>A0A3A8Q3Z7</accession>